<dbReference type="OrthoDB" id="2418900at2759"/>
<accession>A0A6A4H7J5</accession>
<reference evidence="1" key="1">
    <citation type="journal article" date="2019" name="Environ. Microbiol.">
        <title>Fungal ecological strategies reflected in gene transcription - a case study of two litter decomposers.</title>
        <authorList>
            <person name="Barbi F."/>
            <person name="Kohler A."/>
            <person name="Barry K."/>
            <person name="Baskaran P."/>
            <person name="Daum C."/>
            <person name="Fauchery L."/>
            <person name="Ihrmark K."/>
            <person name="Kuo A."/>
            <person name="LaButti K."/>
            <person name="Lipzen A."/>
            <person name="Morin E."/>
            <person name="Grigoriev I.V."/>
            <person name="Henrissat B."/>
            <person name="Lindahl B."/>
            <person name="Martin F."/>
        </authorList>
    </citation>
    <scope>NUCLEOTIDE SEQUENCE</scope>
    <source>
        <strain evidence="1">JB14</strain>
    </source>
</reference>
<organism evidence="1 2">
    <name type="scientific">Gymnopus androsaceus JB14</name>
    <dbReference type="NCBI Taxonomy" id="1447944"/>
    <lineage>
        <taxon>Eukaryota</taxon>
        <taxon>Fungi</taxon>
        <taxon>Dikarya</taxon>
        <taxon>Basidiomycota</taxon>
        <taxon>Agaricomycotina</taxon>
        <taxon>Agaricomycetes</taxon>
        <taxon>Agaricomycetidae</taxon>
        <taxon>Agaricales</taxon>
        <taxon>Marasmiineae</taxon>
        <taxon>Omphalotaceae</taxon>
        <taxon>Gymnopus</taxon>
    </lineage>
</organism>
<dbReference type="InterPro" id="IPR041078">
    <property type="entry name" value="Plavaka"/>
</dbReference>
<dbReference type="Pfam" id="PF18759">
    <property type="entry name" value="Plavaka"/>
    <property type="match status" value="2"/>
</dbReference>
<keyword evidence="2" id="KW-1185">Reference proteome</keyword>
<protein>
    <submittedName>
        <fullName evidence="1">Uncharacterized protein</fullName>
    </submittedName>
</protein>
<evidence type="ECO:0000313" key="2">
    <source>
        <dbReference type="Proteomes" id="UP000799118"/>
    </source>
</evidence>
<dbReference type="Proteomes" id="UP000799118">
    <property type="component" value="Unassembled WGS sequence"/>
</dbReference>
<name>A0A6A4H7J5_9AGAR</name>
<dbReference type="AlphaFoldDB" id="A0A6A4H7J5"/>
<evidence type="ECO:0000313" key="1">
    <source>
        <dbReference type="EMBL" id="KAE9394162.1"/>
    </source>
</evidence>
<gene>
    <name evidence="1" type="ORF">BT96DRAFT_958870</name>
</gene>
<sequence length="457" mass="52464">MTWNLYRPDEEFVLHHRNILEVIKSLWGDLSLAKHLVYRPKAIFLDETKKQRSYSEMWTGKWWSFTQDKLPKGATVAPLIIATDKTQLTQFSGNKQAYPIYLTLGNIPRSLRRKPSQEACILLAYLPVDKISKEGLTKCKHSGRYQRLFHNAMSVHPILACYVADYPEQCMVTCSRYGTCPKCRATADELSNSSPASCRSAAWTLGIMKHAKVSSTSNAQYFQACMREEVSGYVYRPFWDDLPFLDIHFSITPDVLHQLYQGVLKHLINWCQDIIGKDELDCQVCCLPHAYGVCHFKNGISALLQITGTERKHMGRILLGCLVGSSMPKCAVTAIRSILDFIYLAQYATYDNDTLCYMTDALECWHKNKSCFIDLNIHADLNIPKSHSLQHYVEAIRFFGTTDNYNTEMFKHFHIDFSKKGWQASNKRDEFPQMTCWLSHQENVHSFNPIIIPLSAN</sequence>
<dbReference type="EMBL" id="ML769556">
    <property type="protein sequence ID" value="KAE9394162.1"/>
    <property type="molecule type" value="Genomic_DNA"/>
</dbReference>
<proteinExistence type="predicted"/>